<dbReference type="OrthoDB" id="8195170at2759"/>
<keyword evidence="3" id="KW-1185">Reference proteome</keyword>
<gene>
    <name evidence="2" type="ORF">ILUMI_17511</name>
</gene>
<evidence type="ECO:0000313" key="2">
    <source>
        <dbReference type="EMBL" id="KAF2888662.1"/>
    </source>
</evidence>
<dbReference type="AlphaFoldDB" id="A0A8K0CNX3"/>
<dbReference type="Proteomes" id="UP000801492">
    <property type="component" value="Unassembled WGS sequence"/>
</dbReference>
<sequence>MSTKFEHNMEHKIRWLLPEKTTSNQIDHMLINRKRMNMIKDVRSFRGANAESDHILVRAKTNIKKIDTKVKETKRTEELNVKETRKRYEEKVNRQLTNERETNNIEIKWNKIKQSLMDSAGKAIGRSNRERKKGVDR</sequence>
<name>A0A8K0CNX3_IGNLU</name>
<dbReference type="EMBL" id="VTPC01075074">
    <property type="protein sequence ID" value="KAF2888662.1"/>
    <property type="molecule type" value="Genomic_DNA"/>
</dbReference>
<reference evidence="2" key="1">
    <citation type="submission" date="2019-08" db="EMBL/GenBank/DDBJ databases">
        <title>The genome of the North American firefly Photinus pyralis.</title>
        <authorList>
            <consortium name="Photinus pyralis genome working group"/>
            <person name="Fallon T.R."/>
            <person name="Sander Lower S.E."/>
            <person name="Weng J.-K."/>
        </authorList>
    </citation>
    <scope>NUCLEOTIDE SEQUENCE</scope>
    <source>
        <strain evidence="2">TRF0915ILg1</strain>
        <tissue evidence="2">Whole body</tissue>
    </source>
</reference>
<organism evidence="2 3">
    <name type="scientific">Ignelater luminosus</name>
    <name type="common">Cucubano</name>
    <name type="synonym">Pyrophorus luminosus</name>
    <dbReference type="NCBI Taxonomy" id="2038154"/>
    <lineage>
        <taxon>Eukaryota</taxon>
        <taxon>Metazoa</taxon>
        <taxon>Ecdysozoa</taxon>
        <taxon>Arthropoda</taxon>
        <taxon>Hexapoda</taxon>
        <taxon>Insecta</taxon>
        <taxon>Pterygota</taxon>
        <taxon>Neoptera</taxon>
        <taxon>Endopterygota</taxon>
        <taxon>Coleoptera</taxon>
        <taxon>Polyphaga</taxon>
        <taxon>Elateriformia</taxon>
        <taxon>Elateroidea</taxon>
        <taxon>Elateridae</taxon>
        <taxon>Agrypninae</taxon>
        <taxon>Pyrophorini</taxon>
        <taxon>Ignelater</taxon>
    </lineage>
</organism>
<feature type="region of interest" description="Disordered" evidence="1">
    <location>
        <begin position="118"/>
        <end position="137"/>
    </location>
</feature>
<evidence type="ECO:0000313" key="3">
    <source>
        <dbReference type="Proteomes" id="UP000801492"/>
    </source>
</evidence>
<proteinExistence type="predicted"/>
<evidence type="ECO:0000256" key="1">
    <source>
        <dbReference type="SAM" id="MobiDB-lite"/>
    </source>
</evidence>
<comment type="caution">
    <text evidence="2">The sequence shown here is derived from an EMBL/GenBank/DDBJ whole genome shotgun (WGS) entry which is preliminary data.</text>
</comment>
<accession>A0A8K0CNX3</accession>
<protein>
    <submittedName>
        <fullName evidence="2">Uncharacterized protein</fullName>
    </submittedName>
</protein>